<dbReference type="PATRIC" id="fig|1459.3.peg.5244"/>
<proteinExistence type="inferred from homology"/>
<dbReference type="NCBIfam" id="NF004837">
    <property type="entry name" value="PRK06187.1"/>
    <property type="match status" value="1"/>
</dbReference>
<evidence type="ECO:0000256" key="4">
    <source>
        <dbReference type="ARBA" id="ARBA00023098"/>
    </source>
</evidence>
<dbReference type="STRING" id="1459.AF332_23785"/>
<evidence type="ECO:0000313" key="8">
    <source>
        <dbReference type="Proteomes" id="UP000037109"/>
    </source>
</evidence>
<dbReference type="GO" id="GO:0006631">
    <property type="term" value="P:fatty acid metabolic process"/>
    <property type="evidence" value="ECO:0007669"/>
    <property type="project" value="UniProtKB-KW"/>
</dbReference>
<keyword evidence="3" id="KW-0276">Fatty acid metabolism</keyword>
<accession>A0A0M0GJC8</accession>
<dbReference type="RefSeq" id="WP_053436911.1">
    <property type="nucleotide sequence ID" value="NZ_LGUF01000007.1"/>
</dbReference>
<keyword evidence="8" id="KW-1185">Reference proteome</keyword>
<dbReference type="GO" id="GO:0016874">
    <property type="term" value="F:ligase activity"/>
    <property type="evidence" value="ECO:0007669"/>
    <property type="project" value="UniProtKB-KW"/>
</dbReference>
<dbReference type="InterPro" id="IPR025110">
    <property type="entry name" value="AMP-bd_C"/>
</dbReference>
<feature type="domain" description="AMP-dependent synthetase/ligase" evidence="5">
    <location>
        <begin position="18"/>
        <end position="396"/>
    </location>
</feature>
<dbReference type="PANTHER" id="PTHR43859:SF4">
    <property type="entry name" value="BUTANOATE--COA LIGASE AAE1-RELATED"/>
    <property type="match status" value="1"/>
</dbReference>
<dbReference type="Gene3D" id="3.40.50.12780">
    <property type="entry name" value="N-terminal domain of ligase-like"/>
    <property type="match status" value="1"/>
</dbReference>
<dbReference type="InterPro" id="IPR000873">
    <property type="entry name" value="AMP-dep_synth/lig_dom"/>
</dbReference>
<protein>
    <submittedName>
        <fullName evidence="7">Fatty-acid--CoA ligase</fullName>
    </submittedName>
</protein>
<dbReference type="FunFam" id="3.30.300.30:FF:000008">
    <property type="entry name" value="2,3-dihydroxybenzoate-AMP ligase"/>
    <property type="match status" value="1"/>
</dbReference>
<keyword evidence="2 7" id="KW-0436">Ligase</keyword>
<name>A0A0M0GJC8_SPOGL</name>
<comment type="caution">
    <text evidence="7">The sequence shown here is derived from an EMBL/GenBank/DDBJ whole genome shotgun (WGS) entry which is preliminary data.</text>
</comment>
<dbReference type="InterPro" id="IPR042099">
    <property type="entry name" value="ANL_N_sf"/>
</dbReference>
<evidence type="ECO:0000259" key="6">
    <source>
        <dbReference type="Pfam" id="PF13193"/>
    </source>
</evidence>
<evidence type="ECO:0000259" key="5">
    <source>
        <dbReference type="Pfam" id="PF00501"/>
    </source>
</evidence>
<dbReference type="AlphaFoldDB" id="A0A0M0GJC8"/>
<evidence type="ECO:0000256" key="1">
    <source>
        <dbReference type="ARBA" id="ARBA00006432"/>
    </source>
</evidence>
<dbReference type="CDD" id="cd12119">
    <property type="entry name" value="ttLC_FACS_AlkK_like"/>
    <property type="match status" value="1"/>
</dbReference>
<dbReference type="EMBL" id="LGUF01000007">
    <property type="protein sequence ID" value="KON89546.1"/>
    <property type="molecule type" value="Genomic_DNA"/>
</dbReference>
<evidence type="ECO:0000256" key="2">
    <source>
        <dbReference type="ARBA" id="ARBA00022598"/>
    </source>
</evidence>
<dbReference type="SUPFAM" id="SSF56801">
    <property type="entry name" value="Acetyl-CoA synthetase-like"/>
    <property type="match status" value="1"/>
</dbReference>
<organism evidence="7 8">
    <name type="scientific">Sporosarcina globispora</name>
    <name type="common">Bacillus globisporus</name>
    <dbReference type="NCBI Taxonomy" id="1459"/>
    <lineage>
        <taxon>Bacteria</taxon>
        <taxon>Bacillati</taxon>
        <taxon>Bacillota</taxon>
        <taxon>Bacilli</taxon>
        <taxon>Bacillales</taxon>
        <taxon>Caryophanaceae</taxon>
        <taxon>Sporosarcina</taxon>
    </lineage>
</organism>
<evidence type="ECO:0000313" key="7">
    <source>
        <dbReference type="EMBL" id="KON89546.1"/>
    </source>
</evidence>
<dbReference type="Pfam" id="PF13193">
    <property type="entry name" value="AMP-binding_C"/>
    <property type="match status" value="1"/>
</dbReference>
<dbReference type="InterPro" id="IPR045851">
    <property type="entry name" value="AMP-bd_C_sf"/>
</dbReference>
<dbReference type="Proteomes" id="UP000037109">
    <property type="component" value="Unassembled WGS sequence"/>
</dbReference>
<dbReference type="OrthoDB" id="9803968at2"/>
<keyword evidence="4" id="KW-0443">Lipid metabolism</keyword>
<comment type="similarity">
    <text evidence="1">Belongs to the ATP-dependent AMP-binding enzyme family.</text>
</comment>
<evidence type="ECO:0000256" key="3">
    <source>
        <dbReference type="ARBA" id="ARBA00022832"/>
    </source>
</evidence>
<dbReference type="Pfam" id="PF00501">
    <property type="entry name" value="AMP-binding"/>
    <property type="match status" value="1"/>
</dbReference>
<reference evidence="8" key="1">
    <citation type="submission" date="2015-07" db="EMBL/GenBank/DDBJ databases">
        <title>Fjat-10036 dsm4.</title>
        <authorList>
            <person name="Liu B."/>
            <person name="Wang J."/>
            <person name="Zhu Y."/>
            <person name="Liu G."/>
            <person name="Chen Q."/>
            <person name="Chen Z."/>
            <person name="Lan J."/>
            <person name="Che J."/>
            <person name="Ge C."/>
            <person name="Shi H."/>
            <person name="Pan Z."/>
            <person name="Liu X."/>
        </authorList>
    </citation>
    <scope>NUCLEOTIDE SEQUENCE [LARGE SCALE GENOMIC DNA]</scope>
    <source>
        <strain evidence="8">DSM 4</strain>
    </source>
</reference>
<feature type="domain" description="AMP-binding enzyme C-terminal" evidence="6">
    <location>
        <begin position="446"/>
        <end position="522"/>
    </location>
</feature>
<dbReference type="PANTHER" id="PTHR43859">
    <property type="entry name" value="ACYL-ACTIVATING ENZYME"/>
    <property type="match status" value="1"/>
</dbReference>
<sequence length="541" mass="60731">MMMQTPLTMTQMIKRAEKYFPRKMVVSRTAGGIQRFTYKEIAERTRKLAESLQKLGVQRGDKVGTLAWNHHRHLEAYFAIPCSGAVLHTINIRLSPQHITFIINHAEDKVLLIDPDIIPLIEKVKDELKTVKAFIIMTDEEELPETSLSPVYHYEKLINDASGVYEYPDDLDENSAAGMCYTSATTGNPKGVIYSHRGIVLHSMALGMADSAGVSEKDIALPVVPMFHVNAWGLPFAAVWFGTTLVLPGPYFTPKLLAELIQSEKVTITAGVPTIWLGLLKELDENEYDMSSLRSVLCGGSAAPKGMIKAFEQKHKIPFMHAYGMTETSPLVVISTLKSYQEELSAEEQLDIKAKQGILVPGLEMKIVGKDGEAAWDGKEMGELAIRGPWIASEYYKDERTNDAFRDGWLYTGDVVTIDEEGFMKIVDRTKDLIKSGGEWISSVDIENALMAHESVFEAAVVAVPHEQWQERPVACVVLKESFKGQTTKEELYEFLKPQFAKWWLPDEILFFEEIPKTSVGKFLKMALRDQVQKEYTGNAN</sequence>
<gene>
    <name evidence="7" type="ORF">AF332_23785</name>
</gene>
<dbReference type="Gene3D" id="3.30.300.30">
    <property type="match status" value="1"/>
</dbReference>